<dbReference type="Pfam" id="PF13782">
    <property type="entry name" value="SpoVAB"/>
    <property type="match status" value="1"/>
</dbReference>
<feature type="transmembrane region" description="Helical" evidence="1">
    <location>
        <begin position="80"/>
        <end position="102"/>
    </location>
</feature>
<name>A0ABW0U691_9BACI</name>
<keyword evidence="1" id="KW-0812">Transmembrane</keyword>
<dbReference type="Proteomes" id="UP001596143">
    <property type="component" value="Unassembled WGS sequence"/>
</dbReference>
<dbReference type="EMBL" id="JBHSPF010000045">
    <property type="protein sequence ID" value="MFC5629022.1"/>
    <property type="molecule type" value="Genomic_DNA"/>
</dbReference>
<organism evidence="2 3">
    <name type="scientific">Aliibacillus thermotolerans</name>
    <dbReference type="NCBI Taxonomy" id="1834418"/>
    <lineage>
        <taxon>Bacteria</taxon>
        <taxon>Bacillati</taxon>
        <taxon>Bacillota</taxon>
        <taxon>Bacilli</taxon>
        <taxon>Bacillales</taxon>
        <taxon>Bacillaceae</taxon>
        <taxon>Aliibacillus</taxon>
    </lineage>
</organism>
<evidence type="ECO:0000313" key="2">
    <source>
        <dbReference type="EMBL" id="MFC5629022.1"/>
    </source>
</evidence>
<feature type="transmembrane region" description="Helical" evidence="1">
    <location>
        <begin position="49"/>
        <end position="68"/>
    </location>
</feature>
<reference evidence="3" key="1">
    <citation type="journal article" date="2019" name="Int. J. Syst. Evol. Microbiol.">
        <title>The Global Catalogue of Microorganisms (GCM) 10K type strain sequencing project: providing services to taxonomists for standard genome sequencing and annotation.</title>
        <authorList>
            <consortium name="The Broad Institute Genomics Platform"/>
            <consortium name="The Broad Institute Genome Sequencing Center for Infectious Disease"/>
            <person name="Wu L."/>
            <person name="Ma J."/>
        </authorList>
    </citation>
    <scope>NUCLEOTIDE SEQUENCE [LARGE SCALE GENOMIC DNA]</scope>
    <source>
        <strain evidence="3">CGMCC 1.15790</strain>
    </source>
</reference>
<proteinExistence type="predicted"/>
<keyword evidence="1" id="KW-1133">Transmembrane helix</keyword>
<sequence>MAFEAFAAVIVGLSGGLAVGGGFVAFIAVLGIIPRLIQLSKRTTALRSFEWAIILGALTGSVATLHGITLKVSPFFTLPVGLLAGMFIGMLAAALAEVLNVFPIFTRRLKLEKYLIFLMMAIVLGKITGSLFQWLFFVKY</sequence>
<comment type="caution">
    <text evidence="2">The sequence shown here is derived from an EMBL/GenBank/DDBJ whole genome shotgun (WGS) entry which is preliminary data.</text>
</comment>
<accession>A0ABW0U691</accession>
<feature type="transmembrane region" description="Helical" evidence="1">
    <location>
        <begin position="6"/>
        <end position="37"/>
    </location>
</feature>
<evidence type="ECO:0000256" key="1">
    <source>
        <dbReference type="SAM" id="Phobius"/>
    </source>
</evidence>
<feature type="transmembrane region" description="Helical" evidence="1">
    <location>
        <begin position="114"/>
        <end position="137"/>
    </location>
</feature>
<protein>
    <submittedName>
        <fullName evidence="2">Stage V sporulation protein AB</fullName>
    </submittedName>
</protein>
<dbReference type="RefSeq" id="WP_270895413.1">
    <property type="nucleotide sequence ID" value="NZ_JBHSPF010000045.1"/>
</dbReference>
<dbReference type="InterPro" id="IPR020144">
    <property type="entry name" value="SpoVAB"/>
</dbReference>
<keyword evidence="1" id="KW-0472">Membrane</keyword>
<evidence type="ECO:0000313" key="3">
    <source>
        <dbReference type="Proteomes" id="UP001596143"/>
    </source>
</evidence>
<gene>
    <name evidence="2" type="ORF">ACFPTR_09065</name>
</gene>
<keyword evidence="3" id="KW-1185">Reference proteome</keyword>